<gene>
    <name evidence="1" type="ORF">ORQ98_08695</name>
</gene>
<name>A0ABT5U6P6_9GAMM</name>
<dbReference type="SUPFAM" id="SSF53850">
    <property type="entry name" value="Periplasmic binding protein-like II"/>
    <property type="match status" value="1"/>
</dbReference>
<comment type="caution">
    <text evidence="1">The sequence shown here is derived from an EMBL/GenBank/DDBJ whole genome shotgun (WGS) entry which is preliminary data.</text>
</comment>
<evidence type="ECO:0000313" key="1">
    <source>
        <dbReference type="EMBL" id="MDE1462048.1"/>
    </source>
</evidence>
<organism evidence="1 2">
    <name type="scientific">Spartinivicinus poritis</name>
    <dbReference type="NCBI Taxonomy" id="2994640"/>
    <lineage>
        <taxon>Bacteria</taxon>
        <taxon>Pseudomonadati</taxon>
        <taxon>Pseudomonadota</taxon>
        <taxon>Gammaproteobacteria</taxon>
        <taxon>Oceanospirillales</taxon>
        <taxon>Zooshikellaceae</taxon>
        <taxon>Spartinivicinus</taxon>
    </lineage>
</organism>
<sequence length="132" mass="15272">MLIQVSSFADIAALGNKGVILTVFGTATSRFLKKRPEKLIIDEAGYTPIDNLKKLVNKRGRFFYYYDYGMLYSIKMGGFKNKVTVLPMSFRKYQHYIIYSKSVAENTIKEVNQIISRMKQSGEMDSVRKKYQ</sequence>
<dbReference type="RefSeq" id="WP_274688407.1">
    <property type="nucleotide sequence ID" value="NZ_JAPMOU010000008.1"/>
</dbReference>
<accession>A0ABT5U6P6</accession>
<dbReference type="Gene3D" id="3.40.190.10">
    <property type="entry name" value="Periplasmic binding protein-like II"/>
    <property type="match status" value="2"/>
</dbReference>
<reference evidence="1 2" key="1">
    <citation type="submission" date="2022-11" db="EMBL/GenBank/DDBJ databases">
        <title>Spartinivicinus poritis sp. nov., isolated from scleractinian coral Porites lutea.</title>
        <authorList>
            <person name="Zhang G."/>
            <person name="Cai L."/>
            <person name="Wei Q."/>
        </authorList>
    </citation>
    <scope>NUCLEOTIDE SEQUENCE [LARGE SCALE GENOMIC DNA]</scope>
    <source>
        <strain evidence="1 2">A2-2</strain>
    </source>
</reference>
<keyword evidence="2" id="KW-1185">Reference proteome</keyword>
<dbReference type="Proteomes" id="UP001528823">
    <property type="component" value="Unassembled WGS sequence"/>
</dbReference>
<dbReference type="EMBL" id="JAPMOU010000008">
    <property type="protein sequence ID" value="MDE1462048.1"/>
    <property type="molecule type" value="Genomic_DNA"/>
</dbReference>
<protein>
    <submittedName>
        <fullName evidence="1">Transporter substrate-binding domain-containing protein</fullName>
    </submittedName>
</protein>
<evidence type="ECO:0000313" key="2">
    <source>
        <dbReference type="Proteomes" id="UP001528823"/>
    </source>
</evidence>
<proteinExistence type="predicted"/>